<dbReference type="FunFam" id="2.60.120.430:FF:000007">
    <property type="entry name" value="FERONIA receptor-like kinase"/>
    <property type="match status" value="1"/>
</dbReference>
<evidence type="ECO:0000256" key="3">
    <source>
        <dbReference type="ARBA" id="ARBA00022475"/>
    </source>
</evidence>
<accession>A0A3S3NVI4</accession>
<comment type="catalytic activity">
    <reaction evidence="16">
        <text>L-seryl-[protein] + ATP = O-phospho-L-seryl-[protein] + ADP + H(+)</text>
        <dbReference type="Rhea" id="RHEA:17989"/>
        <dbReference type="Rhea" id="RHEA-COMP:9863"/>
        <dbReference type="Rhea" id="RHEA-COMP:11604"/>
        <dbReference type="ChEBI" id="CHEBI:15378"/>
        <dbReference type="ChEBI" id="CHEBI:29999"/>
        <dbReference type="ChEBI" id="CHEBI:30616"/>
        <dbReference type="ChEBI" id="CHEBI:83421"/>
        <dbReference type="ChEBI" id="CHEBI:456216"/>
        <dbReference type="EC" id="2.7.11.1"/>
    </reaction>
</comment>
<feature type="region of interest" description="Disordered" evidence="18">
    <location>
        <begin position="813"/>
        <end position="864"/>
    </location>
</feature>
<evidence type="ECO:0000256" key="1">
    <source>
        <dbReference type="ARBA" id="ARBA00004251"/>
    </source>
</evidence>
<keyword evidence="5" id="KW-0808">Transferase</keyword>
<dbReference type="PANTHER" id="PTHR34590">
    <property type="entry name" value="OS03G0124300 PROTEIN-RELATED"/>
    <property type="match status" value="1"/>
</dbReference>
<evidence type="ECO:0000256" key="8">
    <source>
        <dbReference type="ARBA" id="ARBA00022741"/>
    </source>
</evidence>
<evidence type="ECO:0000313" key="21">
    <source>
        <dbReference type="EMBL" id="RWR95235.1"/>
    </source>
</evidence>
<keyword evidence="4" id="KW-0723">Serine/threonine-protein kinase</keyword>
<feature type="domain" description="Protein kinase" evidence="20">
    <location>
        <begin position="528"/>
        <end position="801"/>
    </location>
</feature>
<dbReference type="SMART" id="SM00220">
    <property type="entry name" value="S_TKc"/>
    <property type="match status" value="1"/>
</dbReference>
<organism evidence="21 22">
    <name type="scientific">Cinnamomum micranthum f. kanehirae</name>
    <dbReference type="NCBI Taxonomy" id="337451"/>
    <lineage>
        <taxon>Eukaryota</taxon>
        <taxon>Viridiplantae</taxon>
        <taxon>Streptophyta</taxon>
        <taxon>Embryophyta</taxon>
        <taxon>Tracheophyta</taxon>
        <taxon>Spermatophyta</taxon>
        <taxon>Magnoliopsida</taxon>
        <taxon>Magnoliidae</taxon>
        <taxon>Laurales</taxon>
        <taxon>Lauraceae</taxon>
        <taxon>Cinnamomum</taxon>
    </lineage>
</organism>
<keyword evidence="3" id="KW-1003">Cell membrane</keyword>
<evidence type="ECO:0000256" key="7">
    <source>
        <dbReference type="ARBA" id="ARBA00022729"/>
    </source>
</evidence>
<keyword evidence="14" id="KW-0278">Fertilization</keyword>
<keyword evidence="22" id="KW-1185">Reference proteome</keyword>
<comment type="catalytic activity">
    <reaction evidence="15">
        <text>L-threonyl-[protein] + ATP = O-phospho-L-threonyl-[protein] + ADP + H(+)</text>
        <dbReference type="Rhea" id="RHEA:46608"/>
        <dbReference type="Rhea" id="RHEA-COMP:11060"/>
        <dbReference type="Rhea" id="RHEA-COMP:11605"/>
        <dbReference type="ChEBI" id="CHEBI:15378"/>
        <dbReference type="ChEBI" id="CHEBI:30013"/>
        <dbReference type="ChEBI" id="CHEBI:30616"/>
        <dbReference type="ChEBI" id="CHEBI:61977"/>
        <dbReference type="ChEBI" id="CHEBI:456216"/>
        <dbReference type="EC" id="2.7.11.1"/>
    </reaction>
</comment>
<dbReference type="Gene3D" id="3.30.200.20">
    <property type="entry name" value="Phosphorylase Kinase, domain 1"/>
    <property type="match status" value="1"/>
</dbReference>
<dbReference type="Pfam" id="PF07714">
    <property type="entry name" value="PK_Tyr_Ser-Thr"/>
    <property type="match status" value="1"/>
</dbReference>
<keyword evidence="12" id="KW-0472">Membrane</keyword>
<keyword evidence="10 17" id="KW-0067">ATP-binding</keyword>
<dbReference type="InterPro" id="IPR045272">
    <property type="entry name" value="ANXUR1/2-like"/>
</dbReference>
<dbReference type="FunFam" id="1.10.510.10:FF:000058">
    <property type="entry name" value="Receptor-like protein kinase FERONIA"/>
    <property type="match status" value="1"/>
</dbReference>
<feature type="compositionally biased region" description="Polar residues" evidence="18">
    <location>
        <begin position="813"/>
        <end position="830"/>
    </location>
</feature>
<dbReference type="InterPro" id="IPR001245">
    <property type="entry name" value="Ser-Thr/Tyr_kinase_cat_dom"/>
</dbReference>
<comment type="subcellular location">
    <subcellularLocation>
        <location evidence="1">Cell membrane</location>
        <topology evidence="1">Single-pass type I membrane protein</topology>
    </subcellularLocation>
</comment>
<evidence type="ECO:0000256" key="9">
    <source>
        <dbReference type="ARBA" id="ARBA00022777"/>
    </source>
</evidence>
<dbReference type="PROSITE" id="PS00108">
    <property type="entry name" value="PROTEIN_KINASE_ST"/>
    <property type="match status" value="1"/>
</dbReference>
<dbReference type="GO" id="GO:0004674">
    <property type="term" value="F:protein serine/threonine kinase activity"/>
    <property type="evidence" value="ECO:0007669"/>
    <property type="project" value="UniProtKB-KW"/>
</dbReference>
<evidence type="ECO:0000256" key="6">
    <source>
        <dbReference type="ARBA" id="ARBA00022692"/>
    </source>
</evidence>
<keyword evidence="8 17" id="KW-0547">Nucleotide-binding</keyword>
<evidence type="ECO:0000256" key="19">
    <source>
        <dbReference type="SAM" id="SignalP"/>
    </source>
</evidence>
<keyword evidence="11" id="KW-1133">Transmembrane helix</keyword>
<sequence length="864" mass="95045">MKTKTHILFSYLFVSFLLDVFNGFNGVSAASDIILLNCGSEEVGVDMDNRKWFGDLSSKFLVSAPDSVEATAEFQDPSLPSSVPYMSARVFPKEATFEFPVSGGDNYWVRLHFYPTSYDGRNASDSYFSVVSDGVTLLRNFSAAITAQALTLSYIMREFFVTPTGSSIHLTFTPSDQHDASFAFINGIEIIPIPNVFKSPATLVGFADQPLEIGASTVQTMYRLNVGGQYIPPSNDSGLAREWYDDSPYIFGAGIGVSFSANGDVKIEYSDTVPKYIAPLDVYTTARSMGPDSNVNLGYNLTWVFQVDVNFTYVVRFHFCELIMTKINQRVFDIYLNNQTAQETADVLAWTDSMGQPVYKDYAVYVNDQPGNDQLWVALHPSAAASPEYYDSILNGLEIFKISDTTGNLAGPNPEPSPMLVAAESAADTASDSNSRAHVIGGAAGGAVAFSLVAFCIVAYQRQKKGIGSKSRNRPGWLPIYGGPNSRSSASRSTISGRSCASSHLSSLDLSFCRHFSFHEIKQGTKNFNESLVIGVGGFGKVYKGVIDGGTKVAIKRANPSSEQGINEFQTEIEMLSKLRHRHLVSLIGYCDERDEMILVYDYMAHGTLREHLYKSNNPPISWNQRLEICIGAARGLHYLHTGSTYTIIHRDVKTTNILVDEKWVAKVSDFGLSKTGPSINENHVSTVVKGSFGYLDPEYFKRQKLTEKSDVYSFGVVLFEVLCARPALNPSLPKEQVSLADWALHCHRKGTLEDIIDPFLKGKIVPECFKKFANTAVKCLSDHGIDRPSMGDVSWNLEFALQLQEGESSKIIETQKNGPPSQATSNGTKLSGHKTKLSLGDETETSDDSDHGVFSHFVNPKGR</sequence>
<keyword evidence="9 21" id="KW-0418">Kinase</keyword>
<evidence type="ECO:0000256" key="14">
    <source>
        <dbReference type="ARBA" id="ARBA00023279"/>
    </source>
</evidence>
<dbReference type="InterPro" id="IPR024788">
    <property type="entry name" value="Malectin-like_Carb-bd_dom"/>
</dbReference>
<dbReference type="FunFam" id="3.30.200.20:FF:000039">
    <property type="entry name" value="receptor-like protein kinase FERONIA"/>
    <property type="match status" value="1"/>
</dbReference>
<evidence type="ECO:0000259" key="20">
    <source>
        <dbReference type="PROSITE" id="PS50011"/>
    </source>
</evidence>
<dbReference type="EMBL" id="QPKB01000011">
    <property type="protein sequence ID" value="RWR95235.1"/>
    <property type="molecule type" value="Genomic_DNA"/>
</dbReference>
<dbReference type="GO" id="GO:0005524">
    <property type="term" value="F:ATP binding"/>
    <property type="evidence" value="ECO:0007669"/>
    <property type="project" value="UniProtKB-UniRule"/>
</dbReference>
<evidence type="ECO:0000256" key="11">
    <source>
        <dbReference type="ARBA" id="ARBA00022989"/>
    </source>
</evidence>
<dbReference type="PROSITE" id="PS00107">
    <property type="entry name" value="PROTEIN_KINASE_ATP"/>
    <property type="match status" value="1"/>
</dbReference>
<protein>
    <recommendedName>
        <fullName evidence="2">non-specific serine/threonine protein kinase</fullName>
        <ecNumber evidence="2">2.7.11.1</ecNumber>
    </recommendedName>
</protein>
<gene>
    <name evidence="21" type="ORF">CKAN_02456700</name>
</gene>
<dbReference type="PANTHER" id="PTHR34590:SF5">
    <property type="entry name" value="OS04G0586500 PROTEIN"/>
    <property type="match status" value="1"/>
</dbReference>
<evidence type="ECO:0000256" key="10">
    <source>
        <dbReference type="ARBA" id="ARBA00022840"/>
    </source>
</evidence>
<dbReference type="Pfam" id="PF12819">
    <property type="entry name" value="Malectin_like"/>
    <property type="match status" value="1"/>
</dbReference>
<keyword evidence="13" id="KW-0325">Glycoprotein</keyword>
<dbReference type="Proteomes" id="UP000283530">
    <property type="component" value="Unassembled WGS sequence"/>
</dbReference>
<evidence type="ECO:0000256" key="12">
    <source>
        <dbReference type="ARBA" id="ARBA00023136"/>
    </source>
</evidence>
<dbReference type="EC" id="2.7.11.1" evidence="2"/>
<dbReference type="InterPro" id="IPR017441">
    <property type="entry name" value="Protein_kinase_ATP_BS"/>
</dbReference>
<dbReference type="InterPro" id="IPR008271">
    <property type="entry name" value="Ser/Thr_kinase_AS"/>
</dbReference>
<dbReference type="Gene3D" id="1.10.510.10">
    <property type="entry name" value="Transferase(Phosphotransferase) domain 1"/>
    <property type="match status" value="1"/>
</dbReference>
<keyword evidence="6" id="KW-0812">Transmembrane</keyword>
<feature type="signal peptide" evidence="19">
    <location>
        <begin position="1"/>
        <end position="29"/>
    </location>
</feature>
<reference evidence="21 22" key="1">
    <citation type="journal article" date="2019" name="Nat. Plants">
        <title>Stout camphor tree genome fills gaps in understanding of flowering plant genome evolution.</title>
        <authorList>
            <person name="Chaw S.M."/>
            <person name="Liu Y.C."/>
            <person name="Wu Y.W."/>
            <person name="Wang H.Y."/>
            <person name="Lin C.I."/>
            <person name="Wu C.S."/>
            <person name="Ke H.M."/>
            <person name="Chang L.Y."/>
            <person name="Hsu C.Y."/>
            <person name="Yang H.T."/>
            <person name="Sudianto E."/>
            <person name="Hsu M.H."/>
            <person name="Wu K.P."/>
            <person name="Wang L.N."/>
            <person name="Leebens-Mack J.H."/>
            <person name="Tsai I.J."/>
        </authorList>
    </citation>
    <scope>NUCLEOTIDE SEQUENCE [LARGE SCALE GENOMIC DNA]</scope>
    <source>
        <strain evidence="22">cv. Chaw 1501</strain>
        <tissue evidence="21">Young leaves</tissue>
    </source>
</reference>
<dbReference type="CDD" id="cd14066">
    <property type="entry name" value="STKc_IRAK"/>
    <property type="match status" value="1"/>
</dbReference>
<keyword evidence="7 19" id="KW-0732">Signal</keyword>
<feature type="binding site" evidence="17">
    <location>
        <position position="556"/>
    </location>
    <ligand>
        <name>ATP</name>
        <dbReference type="ChEBI" id="CHEBI:30616"/>
    </ligand>
</feature>
<evidence type="ECO:0000256" key="16">
    <source>
        <dbReference type="ARBA" id="ARBA00048679"/>
    </source>
</evidence>
<evidence type="ECO:0000256" key="15">
    <source>
        <dbReference type="ARBA" id="ARBA00047899"/>
    </source>
</evidence>
<dbReference type="SUPFAM" id="SSF56112">
    <property type="entry name" value="Protein kinase-like (PK-like)"/>
    <property type="match status" value="1"/>
</dbReference>
<dbReference type="AlphaFoldDB" id="A0A3S3NVI4"/>
<evidence type="ECO:0000256" key="13">
    <source>
        <dbReference type="ARBA" id="ARBA00023180"/>
    </source>
</evidence>
<evidence type="ECO:0000256" key="5">
    <source>
        <dbReference type="ARBA" id="ARBA00022679"/>
    </source>
</evidence>
<evidence type="ECO:0000313" key="22">
    <source>
        <dbReference type="Proteomes" id="UP000283530"/>
    </source>
</evidence>
<comment type="caution">
    <text evidence="21">The sequence shown here is derived from an EMBL/GenBank/DDBJ whole genome shotgun (WGS) entry which is preliminary data.</text>
</comment>
<evidence type="ECO:0000256" key="17">
    <source>
        <dbReference type="PROSITE-ProRule" id="PRU10141"/>
    </source>
</evidence>
<dbReference type="InterPro" id="IPR000719">
    <property type="entry name" value="Prot_kinase_dom"/>
</dbReference>
<dbReference type="Gene3D" id="2.60.120.430">
    <property type="entry name" value="Galactose-binding lectin"/>
    <property type="match status" value="2"/>
</dbReference>
<dbReference type="FunFam" id="2.60.120.430:FF:000003">
    <property type="entry name" value="FERONIA receptor-like kinase"/>
    <property type="match status" value="1"/>
</dbReference>
<name>A0A3S3NVI4_9MAGN</name>
<dbReference type="PROSITE" id="PS50011">
    <property type="entry name" value="PROTEIN_KINASE_DOM"/>
    <property type="match status" value="1"/>
</dbReference>
<evidence type="ECO:0000256" key="2">
    <source>
        <dbReference type="ARBA" id="ARBA00012513"/>
    </source>
</evidence>
<dbReference type="OrthoDB" id="1903759at2759"/>
<dbReference type="InterPro" id="IPR011009">
    <property type="entry name" value="Kinase-like_dom_sf"/>
</dbReference>
<dbReference type="STRING" id="337451.A0A3S3NVI4"/>
<dbReference type="GO" id="GO:0005886">
    <property type="term" value="C:plasma membrane"/>
    <property type="evidence" value="ECO:0007669"/>
    <property type="project" value="UniProtKB-SubCell"/>
</dbReference>
<evidence type="ECO:0000256" key="4">
    <source>
        <dbReference type="ARBA" id="ARBA00022527"/>
    </source>
</evidence>
<feature type="chain" id="PRO_5018682936" description="non-specific serine/threonine protein kinase" evidence="19">
    <location>
        <begin position="30"/>
        <end position="864"/>
    </location>
</feature>
<proteinExistence type="predicted"/>
<dbReference type="GO" id="GO:0004714">
    <property type="term" value="F:transmembrane receptor protein tyrosine kinase activity"/>
    <property type="evidence" value="ECO:0007669"/>
    <property type="project" value="InterPro"/>
</dbReference>
<evidence type="ECO:0000256" key="18">
    <source>
        <dbReference type="SAM" id="MobiDB-lite"/>
    </source>
</evidence>